<dbReference type="GO" id="GO:0046872">
    <property type="term" value="F:metal ion binding"/>
    <property type="evidence" value="ECO:0007669"/>
    <property type="project" value="UniProtKB-KW"/>
</dbReference>
<feature type="binding site" evidence="7">
    <location>
        <position position="189"/>
    </location>
    <ligand>
        <name>Fe(2+)</name>
        <dbReference type="ChEBI" id="CHEBI:29033"/>
    </ligand>
</feature>
<dbReference type="HAMAP" id="MF_00323">
    <property type="entry name" value="Ferrochelatase"/>
    <property type="match status" value="1"/>
</dbReference>
<evidence type="ECO:0000256" key="7">
    <source>
        <dbReference type="HAMAP-Rule" id="MF_00323"/>
    </source>
</evidence>
<dbReference type="GO" id="GO:0004325">
    <property type="term" value="F:ferrochelatase activity"/>
    <property type="evidence" value="ECO:0007669"/>
    <property type="project" value="UniProtKB-UniRule"/>
</dbReference>
<dbReference type="OrthoDB" id="9809741at2"/>
<keyword evidence="7" id="KW-0479">Metal-binding</keyword>
<dbReference type="PANTHER" id="PTHR11108">
    <property type="entry name" value="FERROCHELATASE"/>
    <property type="match status" value="1"/>
</dbReference>
<dbReference type="EC" id="4.98.1.1" evidence="7"/>
<gene>
    <name evidence="7" type="primary">hemH</name>
    <name evidence="9" type="ORF">CQA54_05830</name>
</gene>
<keyword evidence="4 7" id="KW-0456">Lyase</keyword>
<dbReference type="InterPro" id="IPR001015">
    <property type="entry name" value="Ferrochelatase"/>
</dbReference>
<dbReference type="RefSeq" id="WP_115571196.1">
    <property type="nucleotide sequence ID" value="NZ_NXLT01000004.1"/>
</dbReference>
<dbReference type="GO" id="GO:0006783">
    <property type="term" value="P:heme biosynthetic process"/>
    <property type="evidence" value="ECO:0007669"/>
    <property type="project" value="UniProtKB-UniRule"/>
</dbReference>
<accession>A0A3D8INL8</accession>
<keyword evidence="5 7" id="KW-0627">Porphyrin biosynthesis</keyword>
<evidence type="ECO:0000256" key="8">
    <source>
        <dbReference type="RuleBase" id="RU004185"/>
    </source>
</evidence>
<evidence type="ECO:0000256" key="6">
    <source>
        <dbReference type="ARBA" id="ARBA00024536"/>
    </source>
</evidence>
<organism evidence="9 10">
    <name type="scientific">Helicobacter equorum</name>
    <dbReference type="NCBI Taxonomy" id="361872"/>
    <lineage>
        <taxon>Bacteria</taxon>
        <taxon>Pseudomonadati</taxon>
        <taxon>Campylobacterota</taxon>
        <taxon>Epsilonproteobacteria</taxon>
        <taxon>Campylobacterales</taxon>
        <taxon>Helicobacteraceae</taxon>
        <taxon>Helicobacter</taxon>
    </lineage>
</organism>
<comment type="subcellular location">
    <subcellularLocation>
        <location evidence="7">Cytoplasm</location>
    </subcellularLocation>
</comment>
<dbReference type="CDD" id="cd00419">
    <property type="entry name" value="Ferrochelatase_C"/>
    <property type="match status" value="1"/>
</dbReference>
<comment type="similarity">
    <text evidence="1 7 8">Belongs to the ferrochelatase family.</text>
</comment>
<evidence type="ECO:0000256" key="5">
    <source>
        <dbReference type="ARBA" id="ARBA00023244"/>
    </source>
</evidence>
<keyword evidence="3 7" id="KW-0350">Heme biosynthesis</keyword>
<comment type="pathway">
    <text evidence="7">Porphyrin-containing compound metabolism; protoheme biosynthesis; protoheme from protoporphyrin-IX: step 1/1.</text>
</comment>
<dbReference type="InterPro" id="IPR033659">
    <property type="entry name" value="Ferrochelatase_N"/>
</dbReference>
<feature type="binding site" evidence="7">
    <location>
        <position position="270"/>
    </location>
    <ligand>
        <name>Fe(2+)</name>
        <dbReference type="ChEBI" id="CHEBI:29033"/>
    </ligand>
</feature>
<keyword evidence="7" id="KW-0963">Cytoplasm</keyword>
<evidence type="ECO:0000256" key="2">
    <source>
        <dbReference type="ARBA" id="ARBA00023004"/>
    </source>
</evidence>
<evidence type="ECO:0000256" key="4">
    <source>
        <dbReference type="ARBA" id="ARBA00023239"/>
    </source>
</evidence>
<dbReference type="EMBL" id="NXLT01000004">
    <property type="protein sequence ID" value="RDU66877.1"/>
    <property type="molecule type" value="Genomic_DNA"/>
</dbReference>
<dbReference type="SUPFAM" id="SSF53800">
    <property type="entry name" value="Chelatase"/>
    <property type="match status" value="1"/>
</dbReference>
<comment type="catalytic activity">
    <reaction evidence="6">
        <text>Fe-coproporphyrin III + 2 H(+) = coproporphyrin III + Fe(2+)</text>
        <dbReference type="Rhea" id="RHEA:49572"/>
        <dbReference type="ChEBI" id="CHEBI:15378"/>
        <dbReference type="ChEBI" id="CHEBI:29033"/>
        <dbReference type="ChEBI" id="CHEBI:68438"/>
        <dbReference type="ChEBI" id="CHEBI:131725"/>
        <dbReference type="EC" id="4.99.1.9"/>
    </reaction>
    <physiologicalReaction direction="right-to-left" evidence="6">
        <dbReference type="Rhea" id="RHEA:49574"/>
    </physiologicalReaction>
</comment>
<dbReference type="Proteomes" id="UP000256514">
    <property type="component" value="Unassembled WGS sequence"/>
</dbReference>
<dbReference type="PANTHER" id="PTHR11108:SF1">
    <property type="entry name" value="FERROCHELATASE, MITOCHONDRIAL"/>
    <property type="match status" value="1"/>
</dbReference>
<dbReference type="InterPro" id="IPR033644">
    <property type="entry name" value="Ferrochelatase_C"/>
</dbReference>
<comment type="caution">
    <text evidence="9">The sequence shown here is derived from an EMBL/GenBank/DDBJ whole genome shotgun (WGS) entry which is preliminary data.</text>
</comment>
<keyword evidence="2 7" id="KW-0408">Iron</keyword>
<proteinExistence type="inferred from homology"/>
<dbReference type="CDD" id="cd03411">
    <property type="entry name" value="Ferrochelatase_N"/>
    <property type="match status" value="1"/>
</dbReference>
<dbReference type="Gene3D" id="3.40.50.1400">
    <property type="match status" value="2"/>
</dbReference>
<sequence>MNKQAVVLFNMGGPNSLFEVEGFLKRLFSDPHILNIPNTFVRNMVASLITSKRLSTAKANYQAIGGGSPLIKHTLELTNVLNALDPQCFYTYCMRYTPPFAKDVLEDLRLKGIESLVLFSMYPQYSTTTTKSSLVDIKQALCETQYSPKIRVVERYFNDYAFCELIVKSIQNALGDRDCSEFTLVFSAHAIPEALVKKGDHYPYECEQNIALVKEILDTKQMHFKQILHSYQSKIGPVKWVGPTTQSVIASLKDQKVLVFPLAFTIDNSETDYELSIECAHIAKNAGVREYIVARCFNASEDFARFIVATAQNALKQA</sequence>
<protein>
    <recommendedName>
        <fullName evidence="7">Ferrochelatase</fullName>
        <ecNumber evidence="7">4.98.1.1</ecNumber>
    </recommendedName>
    <alternativeName>
        <fullName evidence="7">Heme synthase</fullName>
    </alternativeName>
    <alternativeName>
        <fullName evidence="7">Protoheme ferro-lyase</fullName>
    </alternativeName>
</protein>
<evidence type="ECO:0000313" key="9">
    <source>
        <dbReference type="EMBL" id="RDU66877.1"/>
    </source>
</evidence>
<reference evidence="9 10" key="1">
    <citation type="submission" date="2018-04" db="EMBL/GenBank/DDBJ databases">
        <title>Novel Campyloabacter and Helicobacter Species and Strains.</title>
        <authorList>
            <person name="Mannion A.J."/>
            <person name="Shen Z."/>
            <person name="Fox J.G."/>
        </authorList>
    </citation>
    <scope>NUCLEOTIDE SEQUENCE [LARGE SCALE GENOMIC DNA]</scope>
    <source>
        <strain evidence="9 10">MIT 12-6600</strain>
    </source>
</reference>
<evidence type="ECO:0000256" key="1">
    <source>
        <dbReference type="ARBA" id="ARBA00007718"/>
    </source>
</evidence>
<dbReference type="Pfam" id="PF00762">
    <property type="entry name" value="Ferrochelatase"/>
    <property type="match status" value="1"/>
</dbReference>
<evidence type="ECO:0000256" key="3">
    <source>
        <dbReference type="ARBA" id="ARBA00023133"/>
    </source>
</evidence>
<evidence type="ECO:0000313" key="10">
    <source>
        <dbReference type="Proteomes" id="UP000256514"/>
    </source>
</evidence>
<dbReference type="NCBIfam" id="TIGR00109">
    <property type="entry name" value="hemH"/>
    <property type="match status" value="1"/>
</dbReference>
<keyword evidence="10" id="KW-1185">Reference proteome</keyword>
<dbReference type="UniPathway" id="UPA00252">
    <property type="reaction ID" value="UER00325"/>
</dbReference>
<comment type="function">
    <text evidence="7">Catalyzes the ferrous insertion into protoporphyrin IX.</text>
</comment>
<name>A0A3D8INL8_9HELI</name>
<comment type="catalytic activity">
    <reaction evidence="7">
        <text>heme b + 2 H(+) = protoporphyrin IX + Fe(2+)</text>
        <dbReference type="Rhea" id="RHEA:22584"/>
        <dbReference type="ChEBI" id="CHEBI:15378"/>
        <dbReference type="ChEBI" id="CHEBI:29033"/>
        <dbReference type="ChEBI" id="CHEBI:57306"/>
        <dbReference type="ChEBI" id="CHEBI:60344"/>
        <dbReference type="EC" id="4.98.1.1"/>
    </reaction>
</comment>
<dbReference type="GO" id="GO:0005737">
    <property type="term" value="C:cytoplasm"/>
    <property type="evidence" value="ECO:0007669"/>
    <property type="project" value="UniProtKB-SubCell"/>
</dbReference>
<dbReference type="AlphaFoldDB" id="A0A3D8INL8"/>